<keyword evidence="2 3" id="KW-0067">ATP-binding</keyword>
<gene>
    <name evidence="5" type="ORF">N5910_04240</name>
    <name evidence="4" type="ORF">U2150_02830</name>
</gene>
<name>A0A9E7UNI3_METWO</name>
<protein>
    <recommendedName>
        <fullName evidence="3">UPF0200 protein N5910_04240</fullName>
    </recommendedName>
</protein>
<dbReference type="HAMAP" id="MF_01111">
    <property type="entry name" value="UPF0200"/>
    <property type="match status" value="1"/>
</dbReference>
<dbReference type="GeneID" id="58978466"/>
<dbReference type="Gene3D" id="3.40.50.300">
    <property type="entry name" value="P-loop containing nucleotide triphosphate hydrolases"/>
    <property type="match status" value="1"/>
</dbReference>
<dbReference type="InterPro" id="IPR022970">
    <property type="entry name" value="NTP_hydrolase-rel"/>
</dbReference>
<dbReference type="EMBL" id="JAXUHJ010000008">
    <property type="protein sequence ID" value="MEJ8542427.1"/>
    <property type="molecule type" value="Genomic_DNA"/>
</dbReference>
<evidence type="ECO:0000313" key="5">
    <source>
        <dbReference type="EMBL" id="UXH32498.1"/>
    </source>
</evidence>
<comment type="similarity">
    <text evidence="3">Belongs to the UPF0200 family.</text>
</comment>
<sequence>MMVIGVSGMPGAGKGVVSRIAESMGFVVIRMGDVIRDEARRRGEDPGVTAVRLRKEHGKYVVAEKCVEIIKNSDADMFLIEGIRSPYEVEIFKRNFPGFRVISIFSSRKTRFRRLKRRRREDDSSEYTKFVERDERELGFGIGDVIASSDYMIVNEGPIWKIKKQAESIIKKLVRKHGKGE</sequence>
<dbReference type="GeneID" id="75106434"/>
<dbReference type="PANTHER" id="PTHR41930">
    <property type="entry name" value="UPF0200 PROTEIN MJ1399"/>
    <property type="match status" value="1"/>
</dbReference>
<dbReference type="SUPFAM" id="SSF52540">
    <property type="entry name" value="P-loop containing nucleoside triphosphate hydrolases"/>
    <property type="match status" value="1"/>
</dbReference>
<dbReference type="InterPro" id="IPR027417">
    <property type="entry name" value="P-loop_NTPase"/>
</dbReference>
<accession>A0A9E7UNI3</accession>
<dbReference type="RefSeq" id="WP_074358873.1">
    <property type="nucleotide sequence ID" value="NZ_CP104550.1"/>
</dbReference>
<dbReference type="Pfam" id="PF13207">
    <property type="entry name" value="AAA_17"/>
    <property type="match status" value="1"/>
</dbReference>
<dbReference type="EMBL" id="CP104550">
    <property type="protein sequence ID" value="UXH32498.1"/>
    <property type="molecule type" value="Genomic_DNA"/>
</dbReference>
<evidence type="ECO:0000256" key="2">
    <source>
        <dbReference type="ARBA" id="ARBA00022840"/>
    </source>
</evidence>
<keyword evidence="1 3" id="KW-0547">Nucleotide-binding</keyword>
<proteinExistence type="inferred from homology"/>
<dbReference type="GO" id="GO:0005524">
    <property type="term" value="F:ATP binding"/>
    <property type="evidence" value="ECO:0007669"/>
    <property type="project" value="UniProtKB-UniRule"/>
</dbReference>
<reference evidence="4 6" key="2">
    <citation type="submission" date="2023-12" db="EMBL/GenBank/DDBJ databases">
        <title>Phenotypic and Genomic Characterization of Methanothermobacter wolfeii Strain BSEL, a CO2-Capturing Archaeon with Minimal Nutrient Requirements.</title>
        <authorList>
            <person name="Ale Enriquez F."/>
            <person name="Ahring B.K."/>
        </authorList>
    </citation>
    <scope>NUCLEOTIDE SEQUENCE [LARGE SCALE GENOMIC DNA]</scope>
    <source>
        <strain evidence="4 6">BSEL-1</strain>
    </source>
</reference>
<evidence type="ECO:0000256" key="1">
    <source>
        <dbReference type="ARBA" id="ARBA00022741"/>
    </source>
</evidence>
<dbReference type="Proteomes" id="UP001369247">
    <property type="component" value="Unassembled WGS sequence"/>
</dbReference>
<evidence type="ECO:0000313" key="4">
    <source>
        <dbReference type="EMBL" id="MEJ8542427.1"/>
    </source>
</evidence>
<dbReference type="AlphaFoldDB" id="A0A9E7UNI3"/>
<reference evidence="5" key="1">
    <citation type="submission" date="2022-09" db="EMBL/GenBank/DDBJ databases">
        <title>Characterization of three MwoI isoschizomers from sequenced genome and metagenomes.</title>
        <authorList>
            <person name="Fomenkov A."/>
            <person name="Xu S.Y."/>
            <person name="Roberts R.J."/>
        </authorList>
    </citation>
    <scope>NUCLEOTIDE SEQUENCE</scope>
    <source>
        <strain evidence="5">DSM 2970</strain>
    </source>
</reference>
<dbReference type="PANTHER" id="PTHR41930:SF1">
    <property type="entry name" value="DEPHOSPHO-COA KINASE"/>
    <property type="match status" value="1"/>
</dbReference>
<feature type="binding site" evidence="3">
    <location>
        <begin position="8"/>
        <end position="15"/>
    </location>
    <ligand>
        <name>ATP</name>
        <dbReference type="ChEBI" id="CHEBI:30616"/>
    </ligand>
</feature>
<keyword evidence="6" id="KW-1185">Reference proteome</keyword>
<organism evidence="5">
    <name type="scientific">Methanothermobacter wolfeii</name>
    <name type="common">Methanobacterium wolfei</name>
    <dbReference type="NCBI Taxonomy" id="145261"/>
    <lineage>
        <taxon>Archaea</taxon>
        <taxon>Methanobacteriati</taxon>
        <taxon>Methanobacteriota</taxon>
        <taxon>Methanomada group</taxon>
        <taxon>Methanobacteria</taxon>
        <taxon>Methanobacteriales</taxon>
        <taxon>Methanobacteriaceae</taxon>
        <taxon>Methanothermobacter</taxon>
    </lineage>
</organism>
<evidence type="ECO:0000313" key="6">
    <source>
        <dbReference type="Proteomes" id="UP001369247"/>
    </source>
</evidence>
<dbReference type="Proteomes" id="UP001065373">
    <property type="component" value="Chromosome"/>
</dbReference>
<evidence type="ECO:0000256" key="3">
    <source>
        <dbReference type="HAMAP-Rule" id="MF_01111"/>
    </source>
</evidence>